<evidence type="ECO:0000256" key="3">
    <source>
        <dbReference type="ARBA" id="ARBA00022857"/>
    </source>
</evidence>
<dbReference type="InterPro" id="IPR050838">
    <property type="entry name" value="Ketopantoate_reductase"/>
</dbReference>
<dbReference type="InterPro" id="IPR013332">
    <property type="entry name" value="KPR_N"/>
</dbReference>
<proteinExistence type="inferred from homology"/>
<dbReference type="InterPro" id="IPR013752">
    <property type="entry name" value="KPA_reductase"/>
</dbReference>
<dbReference type="EC" id="1.1.1.169" evidence="2"/>
<dbReference type="Gene3D" id="1.10.1040.10">
    <property type="entry name" value="N-(1-d-carboxylethyl)-l-norvaline Dehydrogenase, domain 2"/>
    <property type="match status" value="1"/>
</dbReference>
<dbReference type="InterPro" id="IPR003710">
    <property type="entry name" value="ApbA"/>
</dbReference>
<dbReference type="SUPFAM" id="SSF51735">
    <property type="entry name" value="NAD(P)-binding Rossmann-fold domains"/>
    <property type="match status" value="1"/>
</dbReference>
<reference evidence="9 10" key="1">
    <citation type="journal article" date="2016" name="Mol. Biol. Evol.">
        <title>Comparative Genomics of Early-Diverging Mushroom-Forming Fungi Provides Insights into the Origins of Lignocellulose Decay Capabilities.</title>
        <authorList>
            <person name="Nagy L.G."/>
            <person name="Riley R."/>
            <person name="Tritt A."/>
            <person name="Adam C."/>
            <person name="Daum C."/>
            <person name="Floudas D."/>
            <person name="Sun H."/>
            <person name="Yadav J.S."/>
            <person name="Pangilinan J."/>
            <person name="Larsson K.H."/>
            <person name="Matsuura K."/>
            <person name="Barry K."/>
            <person name="Labutti K."/>
            <person name="Kuo R."/>
            <person name="Ohm R.A."/>
            <person name="Bhattacharya S.S."/>
            <person name="Shirouzu T."/>
            <person name="Yoshinaga Y."/>
            <person name="Martin F.M."/>
            <person name="Grigoriev I.V."/>
            <person name="Hibbett D.S."/>
        </authorList>
    </citation>
    <scope>NUCLEOTIDE SEQUENCE [LARGE SCALE GENOMIC DNA]</scope>
    <source>
        <strain evidence="9 10">TUFC12733</strain>
    </source>
</reference>
<organism evidence="9 10">
    <name type="scientific">Calocera viscosa (strain TUFC12733)</name>
    <dbReference type="NCBI Taxonomy" id="1330018"/>
    <lineage>
        <taxon>Eukaryota</taxon>
        <taxon>Fungi</taxon>
        <taxon>Dikarya</taxon>
        <taxon>Basidiomycota</taxon>
        <taxon>Agaricomycotina</taxon>
        <taxon>Dacrymycetes</taxon>
        <taxon>Dacrymycetales</taxon>
        <taxon>Dacrymycetaceae</taxon>
        <taxon>Calocera</taxon>
    </lineage>
</organism>
<gene>
    <name evidence="9" type="ORF">CALVIDRAFT_142077</name>
</gene>
<dbReference type="InterPro" id="IPR008927">
    <property type="entry name" value="6-PGluconate_DH-like_C_sf"/>
</dbReference>
<dbReference type="GO" id="GO:0050661">
    <property type="term" value="F:NADP binding"/>
    <property type="evidence" value="ECO:0007669"/>
    <property type="project" value="TreeGrafter"/>
</dbReference>
<feature type="region of interest" description="Disordered" evidence="6">
    <location>
        <begin position="433"/>
        <end position="461"/>
    </location>
</feature>
<dbReference type="GO" id="GO:0015940">
    <property type="term" value="P:pantothenate biosynthetic process"/>
    <property type="evidence" value="ECO:0007669"/>
    <property type="project" value="InterPro"/>
</dbReference>
<dbReference type="STRING" id="1330018.A0A167LQE1"/>
<comment type="similarity">
    <text evidence="1">Belongs to the ketopantoate reductase family.</text>
</comment>
<accession>A0A167LQE1</accession>
<dbReference type="Pfam" id="PF02558">
    <property type="entry name" value="ApbA"/>
    <property type="match status" value="1"/>
</dbReference>
<keyword evidence="10" id="KW-1185">Reference proteome</keyword>
<dbReference type="NCBIfam" id="TIGR00745">
    <property type="entry name" value="apbA_panE"/>
    <property type="match status" value="1"/>
</dbReference>
<dbReference type="PANTHER" id="PTHR43765:SF2">
    <property type="entry name" value="2-DEHYDROPANTOATE 2-REDUCTASE"/>
    <property type="match status" value="1"/>
</dbReference>
<evidence type="ECO:0000313" key="9">
    <source>
        <dbReference type="EMBL" id="KZO95923.1"/>
    </source>
</evidence>
<dbReference type="InterPro" id="IPR036291">
    <property type="entry name" value="NAD(P)-bd_dom_sf"/>
</dbReference>
<dbReference type="SUPFAM" id="SSF48179">
    <property type="entry name" value="6-phosphogluconate dehydrogenase C-terminal domain-like"/>
    <property type="match status" value="1"/>
</dbReference>
<dbReference type="GO" id="GO:0005739">
    <property type="term" value="C:mitochondrion"/>
    <property type="evidence" value="ECO:0007669"/>
    <property type="project" value="TreeGrafter"/>
</dbReference>
<dbReference type="InterPro" id="IPR013328">
    <property type="entry name" value="6PGD_dom2"/>
</dbReference>
<dbReference type="AlphaFoldDB" id="A0A167LQE1"/>
<keyword evidence="3" id="KW-0521">NADP</keyword>
<sequence>MSLDADDMRIHVLGIGSIGSLFAFHLRRALPESTPVSLIVRKRRVYQNINEDQGQSIRVERDGHTEHMGGFDREVWEVASDQLFSLMYDRRGRVKASTDKASDPYMDVFHLSKEELKARGRPKQPEIGKATTIDSLIITCKAPSTLPALQRLVPRLHSNSTIVLLQNGMGVYDSIVDRLFPDPNKRPHFVLASTTHGVWAKGPLSVVHAGVGNFSFGIVPDPRGRRDHEASLQHGFERLQLSDISSDPRNDLEFRTLHGTIQALLTLTDLNPIWDPIQWLNVKLLKKLCVNCCVNPITAIMNITNGELLGSADAYYMLRSVCREANAVFRAQARAEDALVPATVALAHLHPHKLEEEVTRVIGHTSRNFSSMLQDMRNGKPTEIEYMNGYLMRMGQKYGVPTPVNNLLRSMVRLKSSIGQATELPGAEKWWHPLSDLPRAKPPPPTKLTAKPPPFKRFSML</sequence>
<evidence type="ECO:0000256" key="5">
    <source>
        <dbReference type="ARBA" id="ARBA00032024"/>
    </source>
</evidence>
<evidence type="ECO:0000313" key="10">
    <source>
        <dbReference type="Proteomes" id="UP000076738"/>
    </source>
</evidence>
<feature type="compositionally biased region" description="Pro residues" evidence="6">
    <location>
        <begin position="440"/>
        <end position="455"/>
    </location>
</feature>
<dbReference type="OrthoDB" id="73846at2759"/>
<dbReference type="Gene3D" id="3.40.50.720">
    <property type="entry name" value="NAD(P)-binding Rossmann-like Domain"/>
    <property type="match status" value="2"/>
</dbReference>
<protein>
    <recommendedName>
        <fullName evidence="2">2-dehydropantoate 2-reductase</fullName>
        <ecNumber evidence="2">1.1.1.169</ecNumber>
    </recommendedName>
    <alternativeName>
        <fullName evidence="5">Ketopantoate reductase</fullName>
    </alternativeName>
</protein>
<evidence type="ECO:0000259" key="7">
    <source>
        <dbReference type="Pfam" id="PF02558"/>
    </source>
</evidence>
<dbReference type="Proteomes" id="UP000076738">
    <property type="component" value="Unassembled WGS sequence"/>
</dbReference>
<evidence type="ECO:0000256" key="2">
    <source>
        <dbReference type="ARBA" id="ARBA00013014"/>
    </source>
</evidence>
<keyword evidence="4" id="KW-0560">Oxidoreductase</keyword>
<feature type="domain" description="Ketopantoate reductase C-terminal" evidence="8">
    <location>
        <begin position="283"/>
        <end position="415"/>
    </location>
</feature>
<evidence type="ECO:0000256" key="1">
    <source>
        <dbReference type="ARBA" id="ARBA00007870"/>
    </source>
</evidence>
<dbReference type="EMBL" id="KV417286">
    <property type="protein sequence ID" value="KZO95923.1"/>
    <property type="molecule type" value="Genomic_DNA"/>
</dbReference>
<dbReference type="Pfam" id="PF08546">
    <property type="entry name" value="ApbA_C"/>
    <property type="match status" value="1"/>
</dbReference>
<feature type="domain" description="Ketopantoate reductase N-terminal" evidence="7">
    <location>
        <begin position="125"/>
        <end position="219"/>
    </location>
</feature>
<name>A0A167LQE1_CALVF</name>
<dbReference type="GO" id="GO:0008677">
    <property type="term" value="F:2-dehydropantoate 2-reductase activity"/>
    <property type="evidence" value="ECO:0007669"/>
    <property type="project" value="UniProtKB-EC"/>
</dbReference>
<evidence type="ECO:0000259" key="8">
    <source>
        <dbReference type="Pfam" id="PF08546"/>
    </source>
</evidence>
<evidence type="ECO:0000256" key="6">
    <source>
        <dbReference type="SAM" id="MobiDB-lite"/>
    </source>
</evidence>
<evidence type="ECO:0000256" key="4">
    <source>
        <dbReference type="ARBA" id="ARBA00023002"/>
    </source>
</evidence>
<dbReference type="PANTHER" id="PTHR43765">
    <property type="entry name" value="2-DEHYDROPANTOATE 2-REDUCTASE-RELATED"/>
    <property type="match status" value="1"/>
</dbReference>